<evidence type="ECO:0000256" key="5">
    <source>
        <dbReference type="ARBA" id="ARBA00023212"/>
    </source>
</evidence>
<evidence type="ECO:0000256" key="1">
    <source>
        <dbReference type="ARBA" id="ARBA00004245"/>
    </source>
</evidence>
<dbReference type="SMART" id="SM00392">
    <property type="entry name" value="PROF"/>
    <property type="match status" value="1"/>
</dbReference>
<protein>
    <recommendedName>
        <fullName evidence="6">Profilin</fullName>
    </recommendedName>
</protein>
<dbReference type="Gene3D" id="3.30.450.30">
    <property type="entry name" value="Dynein light chain 2a, cytoplasmic"/>
    <property type="match status" value="1"/>
</dbReference>
<keyword evidence="5" id="KW-0206">Cytoskeleton</keyword>
<evidence type="ECO:0000313" key="8">
    <source>
        <dbReference type="Proteomes" id="UP001634007"/>
    </source>
</evidence>
<comment type="subcellular location">
    <subcellularLocation>
        <location evidence="1">Cytoplasm</location>
        <location evidence="1">Cytoskeleton</location>
    </subcellularLocation>
</comment>
<dbReference type="InterPro" id="IPR005455">
    <property type="entry name" value="PFN_euk"/>
</dbReference>
<dbReference type="EMBL" id="JBJKBG010000011">
    <property type="protein sequence ID" value="KAL3716856.1"/>
    <property type="molecule type" value="Genomic_DNA"/>
</dbReference>
<dbReference type="SUPFAM" id="SSF55770">
    <property type="entry name" value="Profilin (actin-binding protein)"/>
    <property type="match status" value="1"/>
</dbReference>
<keyword evidence="3" id="KW-0963">Cytoplasm</keyword>
<dbReference type="PANTHER" id="PTHR11604">
    <property type="entry name" value="PROFILIN"/>
    <property type="match status" value="1"/>
</dbReference>
<evidence type="ECO:0000256" key="2">
    <source>
        <dbReference type="ARBA" id="ARBA00010058"/>
    </source>
</evidence>
<dbReference type="InterPro" id="IPR036140">
    <property type="entry name" value="PFN_sf"/>
</dbReference>
<proteinExistence type="inferred from homology"/>
<evidence type="ECO:0000256" key="6">
    <source>
        <dbReference type="RuleBase" id="RU003909"/>
    </source>
</evidence>
<keyword evidence="4 6" id="KW-0009">Actin-binding</keyword>
<evidence type="ECO:0000313" key="7">
    <source>
        <dbReference type="EMBL" id="KAL3716856.1"/>
    </source>
</evidence>
<name>A0ABD3IRG8_EUCGL</name>
<dbReference type="GO" id="GO:0003779">
    <property type="term" value="F:actin binding"/>
    <property type="evidence" value="ECO:0007669"/>
    <property type="project" value="UniProtKB-KW"/>
</dbReference>
<dbReference type="Proteomes" id="UP001634007">
    <property type="component" value="Unassembled WGS sequence"/>
</dbReference>
<dbReference type="PRINTS" id="PR00392">
    <property type="entry name" value="PROFILIN"/>
</dbReference>
<dbReference type="CDD" id="cd00148">
    <property type="entry name" value="PROF"/>
    <property type="match status" value="1"/>
</dbReference>
<reference evidence="7 8" key="1">
    <citation type="submission" date="2024-11" db="EMBL/GenBank/DDBJ databases">
        <title>Chromosome-level genome assembly of Eucalyptus globulus Labill. provides insights into its genome evolution.</title>
        <authorList>
            <person name="Li X."/>
        </authorList>
    </citation>
    <scope>NUCLEOTIDE SEQUENCE [LARGE SCALE GENOMIC DNA]</scope>
    <source>
        <strain evidence="7">CL2024</strain>
        <tissue evidence="7">Fresh tender leaves</tissue>
    </source>
</reference>
<dbReference type="PRINTS" id="PR01640">
    <property type="entry name" value="PROFILINPLNT"/>
</dbReference>
<evidence type="ECO:0000256" key="4">
    <source>
        <dbReference type="ARBA" id="ARBA00023203"/>
    </source>
</evidence>
<dbReference type="AlphaFoldDB" id="A0ABD3IRG8"/>
<gene>
    <name evidence="7" type="ORF">ACJRO7_008435</name>
</gene>
<comment type="similarity">
    <text evidence="2 6">Belongs to the profilin family.</text>
</comment>
<comment type="caution">
    <text evidence="7">The sequence shown here is derived from an EMBL/GenBank/DDBJ whole genome shotgun (WGS) entry which is preliminary data.</text>
</comment>
<evidence type="ECO:0000256" key="3">
    <source>
        <dbReference type="ARBA" id="ARBA00022490"/>
    </source>
</evidence>
<keyword evidence="8" id="KW-1185">Reference proteome</keyword>
<accession>A0ABD3IRG8</accession>
<organism evidence="7 8">
    <name type="scientific">Eucalyptus globulus</name>
    <name type="common">Tasmanian blue gum</name>
    <dbReference type="NCBI Taxonomy" id="34317"/>
    <lineage>
        <taxon>Eukaryota</taxon>
        <taxon>Viridiplantae</taxon>
        <taxon>Streptophyta</taxon>
        <taxon>Embryophyta</taxon>
        <taxon>Tracheophyta</taxon>
        <taxon>Spermatophyta</taxon>
        <taxon>Magnoliopsida</taxon>
        <taxon>eudicotyledons</taxon>
        <taxon>Gunneridae</taxon>
        <taxon>Pentapetalae</taxon>
        <taxon>rosids</taxon>
        <taxon>malvids</taxon>
        <taxon>Myrtales</taxon>
        <taxon>Myrtaceae</taxon>
        <taxon>Myrtoideae</taxon>
        <taxon>Eucalypteae</taxon>
        <taxon>Eucalyptus</taxon>
    </lineage>
</organism>
<dbReference type="InterPro" id="IPR048278">
    <property type="entry name" value="PFN"/>
</dbReference>
<dbReference type="PANTHER" id="PTHR11604:SF49">
    <property type="entry name" value="PROFILIN-2"/>
    <property type="match status" value="1"/>
</dbReference>
<sequence length="141" mass="15862">MEWEAYYEDYLMFKKMCTRDEDPARATTVKQAAAIIGQDGNVWAQTTNFPKLTIEERIAIMREFDEPGMLTTIGLYLGGTKYVVIEVKPGDVIRAHKWPQGVTIKKTGAALVIGIYSNHATSNMCNVIVERVGDDLIKRGY</sequence>
<dbReference type="GO" id="GO:0005856">
    <property type="term" value="C:cytoskeleton"/>
    <property type="evidence" value="ECO:0007669"/>
    <property type="project" value="UniProtKB-SubCell"/>
</dbReference>
<dbReference type="Pfam" id="PF00235">
    <property type="entry name" value="Profilin"/>
    <property type="match status" value="1"/>
</dbReference>